<dbReference type="InterPro" id="IPR025836">
    <property type="entry name" value="Zn_knuckle_CX2CX4HX4C"/>
</dbReference>
<feature type="region of interest" description="Disordered" evidence="2">
    <location>
        <begin position="32"/>
        <end position="52"/>
    </location>
</feature>
<keyword evidence="1" id="KW-0479">Metal-binding</keyword>
<gene>
    <name evidence="4" type="ORF">CCACVL1_17479</name>
</gene>
<dbReference type="Pfam" id="PF14111">
    <property type="entry name" value="DUF4283"/>
    <property type="match status" value="1"/>
</dbReference>
<evidence type="ECO:0000313" key="5">
    <source>
        <dbReference type="Proteomes" id="UP000188268"/>
    </source>
</evidence>
<evidence type="ECO:0000256" key="2">
    <source>
        <dbReference type="SAM" id="MobiDB-lite"/>
    </source>
</evidence>
<reference evidence="4 5" key="1">
    <citation type="submission" date="2013-09" db="EMBL/GenBank/DDBJ databases">
        <title>Corchorus capsularis genome sequencing.</title>
        <authorList>
            <person name="Alam M."/>
            <person name="Haque M.S."/>
            <person name="Islam M.S."/>
            <person name="Emdad E.M."/>
            <person name="Islam M.M."/>
            <person name="Ahmed B."/>
            <person name="Halim A."/>
            <person name="Hossen Q.M.M."/>
            <person name="Hossain M.Z."/>
            <person name="Ahmed R."/>
            <person name="Khan M.M."/>
            <person name="Islam R."/>
            <person name="Rashid M.M."/>
            <person name="Khan S.A."/>
            <person name="Rahman M.S."/>
            <person name="Alam M."/>
        </authorList>
    </citation>
    <scope>NUCLEOTIDE SEQUENCE [LARGE SCALE GENOMIC DNA]</scope>
    <source>
        <strain evidence="5">cv. CVL-1</strain>
        <tissue evidence="4">Whole seedling</tissue>
    </source>
</reference>
<dbReference type="InterPro" id="IPR000477">
    <property type="entry name" value="RT_dom"/>
</dbReference>
<evidence type="ECO:0000256" key="1">
    <source>
        <dbReference type="PROSITE-ProRule" id="PRU00047"/>
    </source>
</evidence>
<feature type="region of interest" description="Disordered" evidence="2">
    <location>
        <begin position="316"/>
        <end position="358"/>
    </location>
</feature>
<sequence length="1377" mass="157109">MERVAELQATASYEGTQNFSKDEIESRILTEGTQNGTSSDSGGGGANGGNHFVNTSISSAQSRCDMVLLDEDLAVREVIDDHLLQDLDVLELSTDDEVNQKVKQHSLVGKAISDKVIKLGPLRAILSKAWPLHDTLEIHELECNVFLFVFKDENDKRRVIQQGPWSVMNKHLMLKEWPVEAVLEEIDFTTSEFWVQAHNLLMSYLTKSNAEKIASMFPELVELDFDPHETFRWNDVLRMKVKVNIEDPLKTGFNLKRRDKPYIWVSFKYERLPDLCFTCGRIGHVAKDCIYRLDDQPKENYGHWMKATQAKQKQFSSGIGMSSSKLHRQTEVPRKAREPHGHLESHKPLSKEHVQSLSKSDKELIAANSIVGTIEPVEKEPQAGTSHHTCCCDNIQQMELDSGSIKDTCTWATNEFEMSKEPVSFLGKRSRPAKMDIDLVVVEALSKKRKNELISQISNWVYEHQPGMWDISQIGQASDNQLLCDLFGHKKDGLESNLIGSWETSCKGRSSGNRCVLRIKKAARMKALMEARRICAERSEIYPQGQDSTKWMIHKTQTIELAEALATVEWSDMFANAQGLYEVSTASDHCPVILCLDKLKNDKRRDFRFETKWLLDEECSGIVEEGWQEPVSGLRMFKLARKMAATRENLRRRRNSITRIKGGDDNWITDEADIRSYITEYYKELFTAGDLSCIDEVLDAIDEVVTPEMNEGLNALVEVAEIEKAAFSLGAHKAPGPDGFLGIFFHQFWEQVKPQVVQAVQSFFESGHLLRDLNRTNIILIPKQQCPETLAHHRPIGLCNFIYKIISKILANRVKNILPEIISPTQSAFIHGRQIQDNIIVAHQAFHALKGRSRGHNGYMALKLDLSKAYDRVEWPFLEKLLHNFLDQSVNAGELSNQASESRIWQMIANIWGFQTIWGRGKRAALRFIFDKIQSKVQGWKGKLLSHAGREVLLKSVAAAVPVYVMRCFLLPLSFCKDIDGILNRFWWTGSDENENRVHWLKWAHLAEHKDQGGMGFRDFHSFNLALLAKQIWRLLKRPESLCFKVLKSVYFPHSSLLEANKGKRGSWAWKSLYEGIEVLRKGTRWNISNGEEVLIWHDKWIPNLPFFRVTSQPPNKNRLHLVRDLIDPARRKWKEDVISQLFNRDEAKSIVQIPIGPPNIHDKLVWHFTNDGEYTVKSGYRFIHGKKQQLRRETSTSTSQQSSLATWRVSTFSYTPTREGFGSFRNWWEEVYSHLERANLTISISLMSYLCWNLWKARNALIFEGQIGDPKQVWINVQHEFNEFTSATVTTNSAGAHMRQRTTWQPPPVEFIKINCDAAFDLNSGKAGIAAVCRDHSGAIVQGASGLIHVGSIDAAEAYAVRLACSLVSPVMDGRR</sequence>
<dbReference type="SUPFAM" id="SSF56672">
    <property type="entry name" value="DNA/RNA polymerases"/>
    <property type="match status" value="1"/>
</dbReference>
<dbReference type="InterPro" id="IPR001878">
    <property type="entry name" value="Znf_CCHC"/>
</dbReference>
<dbReference type="InterPro" id="IPR025558">
    <property type="entry name" value="DUF4283"/>
</dbReference>
<dbReference type="InterPro" id="IPR044730">
    <property type="entry name" value="RNase_H-like_dom_plant"/>
</dbReference>
<dbReference type="Pfam" id="PF00078">
    <property type="entry name" value="RVT_1"/>
    <property type="match status" value="1"/>
</dbReference>
<dbReference type="SUPFAM" id="SSF57756">
    <property type="entry name" value="Retrovirus zinc finger-like domains"/>
    <property type="match status" value="1"/>
</dbReference>
<proteinExistence type="predicted"/>
<keyword evidence="1" id="KW-0862">Zinc</keyword>
<dbReference type="PANTHER" id="PTHR33116">
    <property type="entry name" value="REVERSE TRANSCRIPTASE ZINC-BINDING DOMAIN-CONTAINING PROTEIN-RELATED-RELATED"/>
    <property type="match status" value="1"/>
</dbReference>
<feature type="domain" description="CCHC-type" evidence="3">
    <location>
        <begin position="276"/>
        <end position="289"/>
    </location>
</feature>
<dbReference type="STRING" id="210143.A0A1R3HRY4"/>
<name>A0A1R3HRY4_COCAP</name>
<protein>
    <submittedName>
        <fullName evidence="4">Reverse transcriptase</fullName>
    </submittedName>
</protein>
<dbReference type="GO" id="GO:0003964">
    <property type="term" value="F:RNA-directed DNA polymerase activity"/>
    <property type="evidence" value="ECO:0007669"/>
    <property type="project" value="UniProtKB-KW"/>
</dbReference>
<accession>A0A1R3HRY4</accession>
<dbReference type="OMA" id="ICAERSE"/>
<dbReference type="InterPro" id="IPR043502">
    <property type="entry name" value="DNA/RNA_pol_sf"/>
</dbReference>
<keyword evidence="4" id="KW-0695">RNA-directed DNA polymerase</keyword>
<dbReference type="CDD" id="cd06222">
    <property type="entry name" value="RNase_H_like"/>
    <property type="match status" value="1"/>
</dbReference>
<dbReference type="GO" id="GO:0008270">
    <property type="term" value="F:zinc ion binding"/>
    <property type="evidence" value="ECO:0007669"/>
    <property type="project" value="UniProtKB-KW"/>
</dbReference>
<dbReference type="GO" id="GO:0003676">
    <property type="term" value="F:nucleic acid binding"/>
    <property type="evidence" value="ECO:0007669"/>
    <property type="project" value="InterPro"/>
</dbReference>
<keyword evidence="4" id="KW-0808">Transferase</keyword>
<dbReference type="Proteomes" id="UP000188268">
    <property type="component" value="Unassembled WGS sequence"/>
</dbReference>
<dbReference type="InterPro" id="IPR036875">
    <property type="entry name" value="Znf_CCHC_sf"/>
</dbReference>
<dbReference type="EMBL" id="AWWV01011290">
    <property type="protein sequence ID" value="OMO73078.1"/>
    <property type="molecule type" value="Genomic_DNA"/>
</dbReference>
<organism evidence="4 5">
    <name type="scientific">Corchorus capsularis</name>
    <name type="common">Jute</name>
    <dbReference type="NCBI Taxonomy" id="210143"/>
    <lineage>
        <taxon>Eukaryota</taxon>
        <taxon>Viridiplantae</taxon>
        <taxon>Streptophyta</taxon>
        <taxon>Embryophyta</taxon>
        <taxon>Tracheophyta</taxon>
        <taxon>Spermatophyta</taxon>
        <taxon>Magnoliopsida</taxon>
        <taxon>eudicotyledons</taxon>
        <taxon>Gunneridae</taxon>
        <taxon>Pentapetalae</taxon>
        <taxon>rosids</taxon>
        <taxon>malvids</taxon>
        <taxon>Malvales</taxon>
        <taxon>Malvaceae</taxon>
        <taxon>Grewioideae</taxon>
        <taxon>Apeibeae</taxon>
        <taxon>Corchorus</taxon>
    </lineage>
</organism>
<feature type="compositionally biased region" description="Basic and acidic residues" evidence="2">
    <location>
        <begin position="328"/>
        <end position="358"/>
    </location>
</feature>
<dbReference type="Pfam" id="PF14392">
    <property type="entry name" value="zf-CCHC_4"/>
    <property type="match status" value="1"/>
</dbReference>
<dbReference type="OrthoDB" id="691901at2759"/>
<dbReference type="PROSITE" id="PS50158">
    <property type="entry name" value="ZF_CCHC"/>
    <property type="match status" value="1"/>
</dbReference>
<evidence type="ECO:0000313" key="4">
    <source>
        <dbReference type="EMBL" id="OMO73078.1"/>
    </source>
</evidence>
<keyword evidence="5" id="KW-1185">Reference proteome</keyword>
<dbReference type="Gramene" id="OMO73078">
    <property type="protein sequence ID" value="OMO73078"/>
    <property type="gene ID" value="CCACVL1_17479"/>
</dbReference>
<keyword evidence="4" id="KW-0548">Nucleotidyltransferase</keyword>
<comment type="caution">
    <text evidence="4">The sequence shown here is derived from an EMBL/GenBank/DDBJ whole genome shotgun (WGS) entry which is preliminary data.</text>
</comment>
<dbReference type="PANTHER" id="PTHR33116:SF86">
    <property type="entry name" value="REVERSE TRANSCRIPTASE DOMAIN-CONTAINING PROTEIN"/>
    <property type="match status" value="1"/>
</dbReference>
<keyword evidence="1" id="KW-0863">Zinc-finger</keyword>
<evidence type="ECO:0000259" key="3">
    <source>
        <dbReference type="PROSITE" id="PS50158"/>
    </source>
</evidence>
<dbReference type="CDD" id="cd01650">
    <property type="entry name" value="RT_nLTR_like"/>
    <property type="match status" value="1"/>
</dbReference>